<accession>A0A1R3WS28</accession>
<evidence type="ECO:0000256" key="1">
    <source>
        <dbReference type="SAM" id="Phobius"/>
    </source>
</evidence>
<feature type="transmembrane region" description="Helical" evidence="1">
    <location>
        <begin position="33"/>
        <end position="52"/>
    </location>
</feature>
<dbReference type="EMBL" id="FTPR01000001">
    <property type="protein sequence ID" value="SIT80776.1"/>
    <property type="molecule type" value="Genomic_DNA"/>
</dbReference>
<dbReference type="STRING" id="287098.SAMN05421665_1160"/>
<dbReference type="RefSeq" id="WP_076658711.1">
    <property type="nucleotide sequence ID" value="NZ_FTPR01000001.1"/>
</dbReference>
<sequence length="65" mass="6675">MTLGDLILGILVALGFFVSAAVSRMFRGRMAGIFIGGVVGLAVSVFILVYGLTDVFAVAPAAVEN</sequence>
<keyword evidence="3" id="KW-1185">Reference proteome</keyword>
<evidence type="ECO:0000313" key="3">
    <source>
        <dbReference type="Proteomes" id="UP000186997"/>
    </source>
</evidence>
<proteinExistence type="predicted"/>
<gene>
    <name evidence="2" type="ORF">SAMN05421665_1160</name>
</gene>
<dbReference type="OrthoDB" id="7652302at2"/>
<reference evidence="3" key="1">
    <citation type="submission" date="2017-01" db="EMBL/GenBank/DDBJ databases">
        <authorList>
            <person name="Varghese N."/>
            <person name="Submissions S."/>
        </authorList>
    </citation>
    <scope>NUCLEOTIDE SEQUENCE [LARGE SCALE GENOMIC DNA]</scope>
    <source>
        <strain evidence="3">DSM 29591</strain>
    </source>
</reference>
<dbReference type="Proteomes" id="UP000186997">
    <property type="component" value="Unassembled WGS sequence"/>
</dbReference>
<organism evidence="2 3">
    <name type="scientific">Yoonia rosea</name>
    <dbReference type="NCBI Taxonomy" id="287098"/>
    <lineage>
        <taxon>Bacteria</taxon>
        <taxon>Pseudomonadati</taxon>
        <taxon>Pseudomonadota</taxon>
        <taxon>Alphaproteobacteria</taxon>
        <taxon>Rhodobacterales</taxon>
        <taxon>Paracoccaceae</taxon>
        <taxon>Yoonia</taxon>
    </lineage>
</organism>
<dbReference type="AlphaFoldDB" id="A0A1R3WS28"/>
<evidence type="ECO:0000313" key="2">
    <source>
        <dbReference type="EMBL" id="SIT80776.1"/>
    </source>
</evidence>
<protein>
    <submittedName>
        <fullName evidence="2">Uncharacterized protein</fullName>
    </submittedName>
</protein>
<keyword evidence="1" id="KW-1133">Transmembrane helix</keyword>
<feature type="transmembrane region" description="Helical" evidence="1">
    <location>
        <begin position="6"/>
        <end position="26"/>
    </location>
</feature>
<name>A0A1R3WS28_9RHOB</name>
<keyword evidence="1" id="KW-0812">Transmembrane</keyword>
<keyword evidence="1" id="KW-0472">Membrane</keyword>